<gene>
    <name evidence="7" type="primary">ppnK</name>
    <name evidence="6" type="synonym">nadK</name>
    <name evidence="7" type="ORF">DCF19_19260</name>
</gene>
<dbReference type="GO" id="GO:0006741">
    <property type="term" value="P:NADP+ biosynthetic process"/>
    <property type="evidence" value="ECO:0007669"/>
    <property type="project" value="UniProtKB-UniRule"/>
</dbReference>
<keyword evidence="6" id="KW-0963">Cytoplasm</keyword>
<keyword evidence="6" id="KW-0547">Nucleotide-binding</keyword>
<dbReference type="InterPro" id="IPR016064">
    <property type="entry name" value="NAD/diacylglycerol_kinase_sf"/>
</dbReference>
<comment type="similarity">
    <text evidence="6">Belongs to the NAD kinase family.</text>
</comment>
<dbReference type="GO" id="GO:0051287">
    <property type="term" value="F:NAD binding"/>
    <property type="evidence" value="ECO:0007669"/>
    <property type="project" value="UniProtKB-ARBA"/>
</dbReference>
<dbReference type="PANTHER" id="PTHR20275:SF0">
    <property type="entry name" value="NAD KINASE"/>
    <property type="match status" value="1"/>
</dbReference>
<comment type="subcellular location">
    <subcellularLocation>
        <location evidence="6">Cytoplasm</location>
    </subcellularLocation>
</comment>
<keyword evidence="1 6" id="KW-0808">Transferase</keyword>
<dbReference type="EMBL" id="QBML01000032">
    <property type="protein sequence ID" value="PZO37317.1"/>
    <property type="molecule type" value="Genomic_DNA"/>
</dbReference>
<keyword evidence="3 6" id="KW-0521">NADP</keyword>
<dbReference type="GO" id="GO:0003951">
    <property type="term" value="F:NAD+ kinase activity"/>
    <property type="evidence" value="ECO:0007669"/>
    <property type="project" value="UniProtKB-UniRule"/>
</dbReference>
<feature type="active site" description="Proton acceptor" evidence="6">
    <location>
        <position position="67"/>
    </location>
</feature>
<evidence type="ECO:0000256" key="4">
    <source>
        <dbReference type="ARBA" id="ARBA00023027"/>
    </source>
</evidence>
<proteinExistence type="inferred from homology"/>
<evidence type="ECO:0000256" key="1">
    <source>
        <dbReference type="ARBA" id="ARBA00022679"/>
    </source>
</evidence>
<dbReference type="SUPFAM" id="SSF111331">
    <property type="entry name" value="NAD kinase/diacylglycerol kinase-like"/>
    <property type="match status" value="1"/>
</dbReference>
<feature type="binding site" evidence="6">
    <location>
        <position position="163"/>
    </location>
    <ligand>
        <name>NAD(+)</name>
        <dbReference type="ChEBI" id="CHEBI:57540"/>
    </ligand>
</feature>
<feature type="binding site" evidence="6">
    <location>
        <position position="184"/>
    </location>
    <ligand>
        <name>NAD(+)</name>
        <dbReference type="ChEBI" id="CHEBI:57540"/>
    </ligand>
</feature>
<sequence length="310" mass="33861">MKIRKAIIAYKSGSQIGKSWAERCSCELEELGVKVLIGPTGANDNPYPVFLESMHQEIDLAVVLGGDGATLGAARYLAKLGVPILAINVGGHLGFLTHSIEECGNTVEIWERLLSDRFAIERRMMLEAKIINVDRGLGDRLGQPSGPFLCLNEMCVKPASPDRMVTASLELEIEGEVVDQYHGDGLIVATPTGSTSYTVAANGPIVHSGMHAIAITPICPLSLSSRAIVIPPKLTVSIWPLSTDDFSLKLWTDGVIATSIFPGQRVDIRMSDCQAQFIVLREDYSYYQALRQKLLWAGARVRYPNQHRAT</sequence>
<feature type="binding site" evidence="6">
    <location>
        <begin position="67"/>
        <end position="68"/>
    </location>
    <ligand>
        <name>NAD(+)</name>
        <dbReference type="ChEBI" id="CHEBI:57540"/>
    </ligand>
</feature>
<organism evidence="7 8">
    <name type="scientific">Pseudanabaena frigida</name>
    <dbReference type="NCBI Taxonomy" id="945775"/>
    <lineage>
        <taxon>Bacteria</taxon>
        <taxon>Bacillati</taxon>
        <taxon>Cyanobacteriota</taxon>
        <taxon>Cyanophyceae</taxon>
        <taxon>Pseudanabaenales</taxon>
        <taxon>Pseudanabaenaceae</taxon>
        <taxon>Pseudanabaena</taxon>
    </lineage>
</organism>
<dbReference type="Gene3D" id="3.40.50.10330">
    <property type="entry name" value="Probable inorganic polyphosphate/atp-NAD kinase, domain 1"/>
    <property type="match status" value="1"/>
</dbReference>
<evidence type="ECO:0000256" key="5">
    <source>
        <dbReference type="ARBA" id="ARBA00047925"/>
    </source>
</evidence>
<feature type="binding site" evidence="6">
    <location>
        <begin position="152"/>
        <end position="153"/>
    </location>
    <ligand>
        <name>NAD(+)</name>
        <dbReference type="ChEBI" id="CHEBI:57540"/>
    </ligand>
</feature>
<evidence type="ECO:0000256" key="6">
    <source>
        <dbReference type="HAMAP-Rule" id="MF_00361"/>
    </source>
</evidence>
<comment type="caution">
    <text evidence="6">Lacks conserved residue(s) required for the propagation of feature annotation.</text>
</comment>
<accession>A0A2W4W1E4</accession>
<dbReference type="Proteomes" id="UP000249467">
    <property type="component" value="Unassembled WGS sequence"/>
</dbReference>
<name>A0A2W4W1E4_9CYAN</name>
<dbReference type="HAMAP" id="MF_00361">
    <property type="entry name" value="NAD_kinase"/>
    <property type="match status" value="1"/>
</dbReference>
<comment type="caution">
    <text evidence="7">The sequence shown here is derived from an EMBL/GenBank/DDBJ whole genome shotgun (WGS) entry which is preliminary data.</text>
</comment>
<reference evidence="7 8" key="2">
    <citation type="submission" date="2018-06" db="EMBL/GenBank/DDBJ databases">
        <title>Metagenomic assembly of (sub)arctic Cyanobacteria and their associated microbiome from non-axenic cultures.</title>
        <authorList>
            <person name="Baurain D."/>
        </authorList>
    </citation>
    <scope>NUCLEOTIDE SEQUENCE [LARGE SCALE GENOMIC DNA]</scope>
    <source>
        <strain evidence="7">ULC066bin1</strain>
    </source>
</reference>
<dbReference type="AlphaFoldDB" id="A0A2W4W1E4"/>
<feature type="binding site" evidence="6">
    <location>
        <position position="182"/>
    </location>
    <ligand>
        <name>NAD(+)</name>
        <dbReference type="ChEBI" id="CHEBI:57540"/>
    </ligand>
</feature>
<protein>
    <recommendedName>
        <fullName evidence="6">NAD kinase</fullName>
        <ecNumber evidence="6">2.7.1.23</ecNumber>
    </recommendedName>
    <alternativeName>
        <fullName evidence="6">ATP-dependent NAD kinase</fullName>
    </alternativeName>
</protein>
<dbReference type="Pfam" id="PF01513">
    <property type="entry name" value="NAD_kinase"/>
    <property type="match status" value="1"/>
</dbReference>
<dbReference type="InterPro" id="IPR002504">
    <property type="entry name" value="NADK"/>
</dbReference>
<dbReference type="PANTHER" id="PTHR20275">
    <property type="entry name" value="NAD KINASE"/>
    <property type="match status" value="1"/>
</dbReference>
<dbReference type="Gene3D" id="2.60.200.30">
    <property type="entry name" value="Probable inorganic polyphosphate/atp-NAD kinase, domain 2"/>
    <property type="match status" value="1"/>
</dbReference>
<evidence type="ECO:0000313" key="7">
    <source>
        <dbReference type="EMBL" id="PZO37317.1"/>
    </source>
</evidence>
<reference evidence="7 8" key="1">
    <citation type="submission" date="2018-04" db="EMBL/GenBank/DDBJ databases">
        <authorList>
            <person name="Go L.Y."/>
            <person name="Mitchell J.A."/>
        </authorList>
    </citation>
    <scope>NUCLEOTIDE SEQUENCE [LARGE SCALE GENOMIC DNA]</scope>
    <source>
        <strain evidence="7">ULC066bin1</strain>
    </source>
</reference>
<keyword evidence="6" id="KW-0067">ATP-binding</keyword>
<evidence type="ECO:0000256" key="2">
    <source>
        <dbReference type="ARBA" id="ARBA00022777"/>
    </source>
</evidence>
<dbReference type="Pfam" id="PF20143">
    <property type="entry name" value="NAD_kinase_C"/>
    <property type="match status" value="1"/>
</dbReference>
<dbReference type="NCBIfam" id="NF002731">
    <property type="entry name" value="PRK02645.1"/>
    <property type="match status" value="1"/>
</dbReference>
<evidence type="ECO:0000256" key="3">
    <source>
        <dbReference type="ARBA" id="ARBA00022857"/>
    </source>
</evidence>
<dbReference type="GO" id="GO:0005524">
    <property type="term" value="F:ATP binding"/>
    <property type="evidence" value="ECO:0007669"/>
    <property type="project" value="UniProtKB-KW"/>
</dbReference>
<comment type="cofactor">
    <cofactor evidence="6">
        <name>a divalent metal cation</name>
        <dbReference type="ChEBI" id="CHEBI:60240"/>
    </cofactor>
</comment>
<dbReference type="GO" id="GO:0019674">
    <property type="term" value="P:NAD+ metabolic process"/>
    <property type="evidence" value="ECO:0007669"/>
    <property type="project" value="InterPro"/>
</dbReference>
<keyword evidence="2 6" id="KW-0418">Kinase</keyword>
<keyword evidence="4 6" id="KW-0520">NAD</keyword>
<comment type="catalytic activity">
    <reaction evidence="5 6">
        <text>NAD(+) + ATP = ADP + NADP(+) + H(+)</text>
        <dbReference type="Rhea" id="RHEA:18629"/>
        <dbReference type="ChEBI" id="CHEBI:15378"/>
        <dbReference type="ChEBI" id="CHEBI:30616"/>
        <dbReference type="ChEBI" id="CHEBI:57540"/>
        <dbReference type="ChEBI" id="CHEBI:58349"/>
        <dbReference type="ChEBI" id="CHEBI:456216"/>
        <dbReference type="EC" id="2.7.1.23"/>
    </reaction>
</comment>
<comment type="function">
    <text evidence="6">Involved in the regulation of the intracellular balance of NAD and NADP, and is a key enzyme in the biosynthesis of NADP. Catalyzes specifically the phosphorylation on 2'-hydroxyl of the adenosine moiety of NAD to yield NADP.</text>
</comment>
<dbReference type="EC" id="2.7.1.23" evidence="6"/>
<dbReference type="GO" id="GO:0046872">
    <property type="term" value="F:metal ion binding"/>
    <property type="evidence" value="ECO:0007669"/>
    <property type="project" value="UniProtKB-UniRule"/>
</dbReference>
<dbReference type="InterPro" id="IPR017437">
    <property type="entry name" value="ATP-NAD_kinase_PpnK-typ_C"/>
</dbReference>
<dbReference type="GO" id="GO:0005737">
    <property type="term" value="C:cytoplasm"/>
    <property type="evidence" value="ECO:0007669"/>
    <property type="project" value="UniProtKB-SubCell"/>
</dbReference>
<evidence type="ECO:0000313" key="8">
    <source>
        <dbReference type="Proteomes" id="UP000249467"/>
    </source>
</evidence>
<dbReference type="InterPro" id="IPR017438">
    <property type="entry name" value="ATP-NAD_kinase_N"/>
</dbReference>